<dbReference type="Proteomes" id="UP000825935">
    <property type="component" value="Chromosome 27"/>
</dbReference>
<comment type="caution">
    <text evidence="1">The sequence shown here is derived from an EMBL/GenBank/DDBJ whole genome shotgun (WGS) entry which is preliminary data.</text>
</comment>
<dbReference type="AlphaFoldDB" id="A0A8T2RIV3"/>
<dbReference type="EMBL" id="CM035432">
    <property type="protein sequence ID" value="KAH7295473.1"/>
    <property type="molecule type" value="Genomic_DNA"/>
</dbReference>
<reference evidence="1 2" key="1">
    <citation type="submission" date="2021-08" db="EMBL/GenBank/DDBJ databases">
        <title>WGS assembly of Ceratopteris richardii.</title>
        <authorList>
            <person name="Marchant D.B."/>
            <person name="Chen G."/>
            <person name="Jenkins J."/>
            <person name="Shu S."/>
            <person name="Leebens-Mack J."/>
            <person name="Grimwood J."/>
            <person name="Schmutz J."/>
            <person name="Soltis P."/>
            <person name="Soltis D."/>
            <person name="Chen Z.-H."/>
        </authorList>
    </citation>
    <scope>NUCLEOTIDE SEQUENCE [LARGE SCALE GENOMIC DNA]</scope>
    <source>
        <strain evidence="1">Whitten #5841</strain>
        <tissue evidence="1">Leaf</tissue>
    </source>
</reference>
<accession>A0A8T2RIV3</accession>
<evidence type="ECO:0000313" key="2">
    <source>
        <dbReference type="Proteomes" id="UP000825935"/>
    </source>
</evidence>
<proteinExistence type="predicted"/>
<protein>
    <submittedName>
        <fullName evidence="1">Uncharacterized protein</fullName>
    </submittedName>
</protein>
<organism evidence="1 2">
    <name type="scientific">Ceratopteris richardii</name>
    <name type="common">Triangle waterfern</name>
    <dbReference type="NCBI Taxonomy" id="49495"/>
    <lineage>
        <taxon>Eukaryota</taxon>
        <taxon>Viridiplantae</taxon>
        <taxon>Streptophyta</taxon>
        <taxon>Embryophyta</taxon>
        <taxon>Tracheophyta</taxon>
        <taxon>Polypodiopsida</taxon>
        <taxon>Polypodiidae</taxon>
        <taxon>Polypodiales</taxon>
        <taxon>Pteridineae</taxon>
        <taxon>Pteridaceae</taxon>
        <taxon>Parkerioideae</taxon>
        <taxon>Ceratopteris</taxon>
    </lineage>
</organism>
<evidence type="ECO:0000313" key="1">
    <source>
        <dbReference type="EMBL" id="KAH7295473.1"/>
    </source>
</evidence>
<dbReference type="OrthoDB" id="1925693at2759"/>
<keyword evidence="2" id="KW-1185">Reference proteome</keyword>
<gene>
    <name evidence="1" type="ORF">KP509_27G049900</name>
</gene>
<sequence>MKLFFLWPRLRHDIARRVRDQAPKTFHDAIQIAQIIESAVMPDITATPAYTTAVNQQTEHGPSPMDIDVQNAQFGSRRQLSHRDAQGRPRCFHYNIYDHIRHHCRKSQLHNHNA</sequence>
<name>A0A8T2RIV3_CERRI</name>